<dbReference type="NCBIfam" id="TIGR04183">
    <property type="entry name" value="Por_Secre_tail"/>
    <property type="match status" value="1"/>
</dbReference>
<evidence type="ECO:0000259" key="1">
    <source>
        <dbReference type="Pfam" id="PF18962"/>
    </source>
</evidence>
<dbReference type="InterPro" id="IPR026444">
    <property type="entry name" value="Secre_tail"/>
</dbReference>
<accession>A0A4R6T8Z0</accession>
<dbReference type="InterPro" id="IPR013783">
    <property type="entry name" value="Ig-like_fold"/>
</dbReference>
<dbReference type="Gene3D" id="2.160.20.10">
    <property type="entry name" value="Single-stranded right-handed beta-helix, Pectin lyase-like"/>
    <property type="match status" value="1"/>
</dbReference>
<gene>
    <name evidence="2" type="ORF">DFQ04_0504</name>
</gene>
<protein>
    <submittedName>
        <fullName evidence="2">Putative secreted protein (Por secretion system target)</fullName>
    </submittedName>
</protein>
<sequence length="1421" mass="155613">MNWSYKTKLWLPILSFLVICLTFSNALAGKKYAAPNGSDSANGLSESTPLSLSKAFSSSSPLVPGDTLYLLDGVYEGNFVLDKSGTAAKPIYILPKSEGKAIIDAGKNRTSGTGIIVNASNVWIIGIHVTSSSLNKREDLGQSVPYESGIVVFGPNVKLINCWIYDIPGGGLELWRPALNLEVYGCVIFNNGSQSSTRGTGHGMYIQHDEPDFPKIIRNNFVFQNASQGINIFTTNPPNGGVLVFENTSFNTGAIADFNGLLFRPPHNFTVGSENNLSFSIRAYDNVFYSDLQNGRLTKDQVSNVTLGRNYQPNQDFQFYNNTLYGGGNQVEIQPLETFRFTENTFYNVHGKFFQFLTLPQSLPNTTWNSNLYYLLNSDNLGFTGLNFTDWKTNSGFDAGSTLATLAPSSSKIWVRKNNYDSKKFYVTILNSGGLDNVAVDFSSYSISPGSTYELIDIQNPFEEESKVKGTYQSGSIGFPMNRTKSLAPKGNMPYAPVHTESTLGTFQIKFSSPINPPALKDTVKIYLDGSGKGIITAEAVSKDPPTNDFTYSYSIGPEVNCQQLGIRDLVVTTTRVQSATVFKDTISLQVLDTIAPTFDAVNAVFIFDPTIGKINYGIQDFDLVDLSDNCSTFFNISLDGPEINCALVAENQGSYPRWPVTITVADQSGNKRVKQVFVEIGNIIESKKVSISSQKPLDPSGSVLRLGDELTYEVLGWYRNGQLIPNQKGKELPISSPGAYYAKLRLDTGCEVDSRVLNFEFNAPSHKELVELNLNASGKANLGLEDIFLVPVDAADWSLSKTEFSCSELGDQSVKVTYKSPLNQYNPSNSQTAEFWVKIKVQDKLAPSAEIKEAGYEFDLSKGELVFNPQDFLASVPQDNCGSGVVSVSLSKTSVTCADIDSERFTYYVDLNLILKDASGNTTTYPTAAVLKIVESKKVSLTAKGPLFERNSVELRLGEELDFDVLEWRKDMALLPGEKGTSILVTEPGRYAAVLQLKNGCMVTSKALELVYSEFPFPPVKQEVIKELNADGKAVLEVADLFENWPLPNTSLTFELSKSQFTCSDLGINEVTLLIKNTTGQSWERKVSVLVKDTIKPTVAPKNLELNLDVTKGNLTITPEMVTEVLRDNCSLKSVTLSKTQLTCEDIGKEISIGIRAEDQSGNVTESVSKILVKRLEPSLVQITGTKEFCAGNKSILELSSSSSFEVVRWRRNGVEIQGQTGKTLEVSESGVYHAVIRYQGGCLSESNSIEVKVNPIPTGEIKTEGNVLIAPEGNFTYQWFRNGEKIENATNRTLALTMMGEYTVELTSPAGCKAKLPSVTMTIAGLGGNWVKNPENLKIYPNPASAFAYVELPVDKLGAGQFEIKVYDLDGKSLENSIQILQTDSKTAQLSISSLPKGTYIIWVVGSNQSSFVGKLVVL</sequence>
<dbReference type="OrthoDB" id="966171at2"/>
<reference evidence="2 3" key="1">
    <citation type="submission" date="2019-03" db="EMBL/GenBank/DDBJ databases">
        <title>Genomic Encyclopedia of Type Strains, Phase III (KMG-III): the genomes of soil and plant-associated and newly described type strains.</title>
        <authorList>
            <person name="Whitman W."/>
        </authorList>
    </citation>
    <scope>NUCLEOTIDE SEQUENCE [LARGE SCALE GENOMIC DNA]</scope>
    <source>
        <strain evidence="2 3">CECT 8446</strain>
    </source>
</reference>
<dbReference type="Gene3D" id="2.60.40.10">
    <property type="entry name" value="Immunoglobulins"/>
    <property type="match status" value="1"/>
</dbReference>
<keyword evidence="3" id="KW-1185">Reference proteome</keyword>
<name>A0A4R6T8Z0_9BACT</name>
<evidence type="ECO:0000313" key="3">
    <source>
        <dbReference type="Proteomes" id="UP000294535"/>
    </source>
</evidence>
<dbReference type="InterPro" id="IPR012334">
    <property type="entry name" value="Pectin_lyas_fold"/>
</dbReference>
<feature type="domain" description="Secretion system C-terminal sorting" evidence="1">
    <location>
        <begin position="1341"/>
        <end position="1420"/>
    </location>
</feature>
<dbReference type="Proteomes" id="UP000294535">
    <property type="component" value="Unassembled WGS sequence"/>
</dbReference>
<dbReference type="InterPro" id="IPR011050">
    <property type="entry name" value="Pectin_lyase_fold/virulence"/>
</dbReference>
<dbReference type="RefSeq" id="WP_133552337.1">
    <property type="nucleotide sequence ID" value="NZ_SNYF01000005.1"/>
</dbReference>
<proteinExistence type="predicted"/>
<comment type="caution">
    <text evidence="2">The sequence shown here is derived from an EMBL/GenBank/DDBJ whole genome shotgun (WGS) entry which is preliminary data.</text>
</comment>
<organism evidence="2 3">
    <name type="scientific">Algoriphagus boseongensis</name>
    <dbReference type="NCBI Taxonomy" id="1442587"/>
    <lineage>
        <taxon>Bacteria</taxon>
        <taxon>Pseudomonadati</taxon>
        <taxon>Bacteroidota</taxon>
        <taxon>Cytophagia</taxon>
        <taxon>Cytophagales</taxon>
        <taxon>Cyclobacteriaceae</taxon>
        <taxon>Algoriphagus</taxon>
    </lineage>
</organism>
<evidence type="ECO:0000313" key="2">
    <source>
        <dbReference type="EMBL" id="TDQ18699.1"/>
    </source>
</evidence>
<dbReference type="SUPFAM" id="SSF51126">
    <property type="entry name" value="Pectin lyase-like"/>
    <property type="match status" value="1"/>
</dbReference>
<dbReference type="EMBL" id="SNYF01000005">
    <property type="protein sequence ID" value="TDQ18699.1"/>
    <property type="molecule type" value="Genomic_DNA"/>
</dbReference>
<dbReference type="Pfam" id="PF18962">
    <property type="entry name" value="Por_Secre_tail"/>
    <property type="match status" value="1"/>
</dbReference>